<dbReference type="Gene3D" id="2.60.40.1730">
    <property type="entry name" value="tricorn interacting facor f3 domain"/>
    <property type="match status" value="1"/>
</dbReference>
<dbReference type="InterPro" id="IPR034015">
    <property type="entry name" value="M1_LTA4H"/>
</dbReference>
<dbReference type="GO" id="GO:0004301">
    <property type="term" value="F:epoxide hydrolase activity"/>
    <property type="evidence" value="ECO:0007669"/>
    <property type="project" value="TreeGrafter"/>
</dbReference>
<feature type="binding site" evidence="13">
    <location>
        <position position="292"/>
    </location>
    <ligand>
        <name>Zn(2+)</name>
        <dbReference type="ChEBI" id="CHEBI:29105"/>
        <note>catalytic</note>
    </ligand>
</feature>
<dbReference type="SUPFAM" id="SSF48371">
    <property type="entry name" value="ARM repeat"/>
    <property type="match status" value="1"/>
</dbReference>
<dbReference type="Gene3D" id="1.25.40.320">
    <property type="entry name" value="Peptidase M1, leukotriene A4 hydrolase/aminopeptidase C-terminal domain"/>
    <property type="match status" value="1"/>
</dbReference>
<dbReference type="EC" id="3.3.2.6" evidence="14"/>
<evidence type="ECO:0000256" key="7">
    <source>
        <dbReference type="ARBA" id="ARBA00022751"/>
    </source>
</evidence>
<dbReference type="Pfam" id="PF01433">
    <property type="entry name" value="Peptidase_M1"/>
    <property type="match status" value="1"/>
</dbReference>
<feature type="binding site" evidence="12">
    <location>
        <begin position="263"/>
        <end position="268"/>
    </location>
    <ligand>
        <name>a peptide</name>
        <dbReference type="ChEBI" id="CHEBI:60466"/>
    </ligand>
</feature>
<evidence type="ECO:0000256" key="8">
    <source>
        <dbReference type="ARBA" id="ARBA00022801"/>
    </source>
</evidence>
<keyword evidence="5 14" id="KW-0645">Protease</keyword>
<dbReference type="Proteomes" id="UP000694892">
    <property type="component" value="Chromosome 3L"/>
</dbReference>
<evidence type="ECO:0000256" key="14">
    <source>
        <dbReference type="RuleBase" id="RU361141"/>
    </source>
</evidence>
<proteinExistence type="inferred from homology"/>
<dbReference type="FunFam" id="3.30.2010.30:FF:000001">
    <property type="entry name" value="Leukotriene A(4) hydrolase"/>
    <property type="match status" value="1"/>
</dbReference>
<dbReference type="SMART" id="SM01263">
    <property type="entry name" value="Leuk-A4-hydro_C"/>
    <property type="match status" value="1"/>
</dbReference>
<evidence type="ECO:0000256" key="4">
    <source>
        <dbReference type="ARBA" id="ARBA00022490"/>
    </source>
</evidence>
<dbReference type="InterPro" id="IPR049980">
    <property type="entry name" value="LTA4H_cat"/>
</dbReference>
<dbReference type="InterPro" id="IPR012777">
    <property type="entry name" value="LTA4H"/>
</dbReference>
<dbReference type="RefSeq" id="NP_001085236.1">
    <property type="nucleotide sequence ID" value="NM_001091767.1"/>
</dbReference>
<dbReference type="InterPro" id="IPR038502">
    <property type="entry name" value="M1_LTA-4_hydro/amino_C_sf"/>
</dbReference>
<dbReference type="FunFam" id="1.10.390.10:FF:000003">
    <property type="entry name" value="Leukotriene A(4) hydrolase"/>
    <property type="match status" value="1"/>
</dbReference>
<sequence length="609" mass="69019">MADPSSFASPEKFNIKHMHLKLHVDFTSRAIAASTSLTVRSLQDSLASLILDTKDLTIKKVAVNGKDATFALGTTHSFKGTPLEITLPFSLTRGQEVIVEIDSVTSPKSSALQWLNKEQTAGKIHPYLFSQCQATHCRSIIPCQDTPSVKFTYYSQVSVPKELMALMSALRDGELSEQSDSNRKIYRFKQNVPIPSYLIALVVGALEGRKVGPRTTIWTEKELLEPSVYEFAETEKMLKYAEDLAGPYVWGQYDLLILPPSFPYGGMENPCLTFVTPTVLAGDRSLASVIAHEISHSWTGNLVTNETWENFWLNEGHTVYLERRIDGRLYGEEFRQFKALGGWKELQNSVNTFGATNPLTNLVPNLHEVDVDAAFSSVPYEKGFALLFYLEQLLGGPEIFLGFLKSYIQMFAFKSVTTEEWKKFLYSYFKDKVDILDKVDWKGWMHTPGMPPVQPKYDMTLANACITLGQKWVKATESDLGSFSADDVKDLSSHQLIEVLAILLLEKPLPVSHVKRMQEVYNLNDVKNSEIRFRWLRLCIRAGWEDVIPLALAMATEQGRMKFTRPLYRDLYNFEKAREQTVNTFLKNRSFMHPVTEMLVAKDLHISAS</sequence>
<dbReference type="PANTHER" id="PTHR45726:SF3">
    <property type="entry name" value="LEUKOTRIENE A-4 HYDROLASE"/>
    <property type="match status" value="1"/>
</dbReference>
<evidence type="ECO:0000256" key="3">
    <source>
        <dbReference type="ARBA" id="ARBA00010136"/>
    </source>
</evidence>
<dbReference type="KEGG" id="xla:432332"/>
<evidence type="ECO:0000256" key="2">
    <source>
        <dbReference type="ARBA" id="ARBA00004716"/>
    </source>
</evidence>
<evidence type="ECO:0000313" key="18">
    <source>
        <dbReference type="Xenbase" id="XB-GENE-955982"/>
    </source>
</evidence>
<evidence type="ECO:0000256" key="12">
    <source>
        <dbReference type="PIRSR" id="PIRSR612777-2"/>
    </source>
</evidence>
<keyword evidence="6 13" id="KW-0479">Metal-binding</keyword>
<dbReference type="PANTHER" id="PTHR45726">
    <property type="entry name" value="LEUKOTRIENE A-4 HYDROLASE"/>
    <property type="match status" value="1"/>
</dbReference>
<feature type="binding site" evidence="13">
    <location>
        <position position="315"/>
    </location>
    <ligand>
        <name>Zn(2+)</name>
        <dbReference type="ChEBI" id="CHEBI:29105"/>
        <note>catalytic</note>
    </ligand>
</feature>
<dbReference type="InterPro" id="IPR016024">
    <property type="entry name" value="ARM-type_fold"/>
</dbReference>
<dbReference type="AlphaFoldDB" id="A0A974DB43"/>
<dbReference type="GO" id="GO:0004463">
    <property type="term" value="F:leukotriene-A4 hydrolase activity"/>
    <property type="evidence" value="ECO:0007669"/>
    <property type="project" value="UniProtKB-EC"/>
</dbReference>
<keyword evidence="7 14" id="KW-0434">Leukotriene biosynthesis</keyword>
<keyword evidence="10 14" id="KW-0482">Metalloprotease</keyword>
<comment type="subcellular location">
    <subcellularLocation>
        <location evidence="1 14">Cytoplasm</location>
    </subcellularLocation>
</comment>
<dbReference type="SUPFAM" id="SSF63737">
    <property type="entry name" value="Leukotriene A4 hydrolase N-terminal domain"/>
    <property type="match status" value="1"/>
</dbReference>
<feature type="active site" description="Proton acceptor" evidence="11">
    <location>
        <position position="293"/>
    </location>
</feature>
<dbReference type="GeneID" id="432332"/>
<dbReference type="GO" id="GO:0005634">
    <property type="term" value="C:nucleus"/>
    <property type="evidence" value="ECO:0007669"/>
    <property type="project" value="TreeGrafter"/>
</dbReference>
<dbReference type="InterPro" id="IPR015211">
    <property type="entry name" value="Peptidase_M1_C"/>
</dbReference>
<dbReference type="NCBIfam" id="TIGR02411">
    <property type="entry name" value="leuko_A4_hydro"/>
    <property type="match status" value="1"/>
</dbReference>
<dbReference type="InterPro" id="IPR045357">
    <property type="entry name" value="Aminopeptidase_N-like_N"/>
</dbReference>
<feature type="domain" description="Peptidase M1 leukotriene A4 hydrolase/aminopeptidase C-terminal" evidence="15">
    <location>
        <begin position="460"/>
        <end position="604"/>
    </location>
</feature>
<dbReference type="GO" id="GO:0070006">
    <property type="term" value="F:metalloaminopeptidase activity"/>
    <property type="evidence" value="ECO:0007669"/>
    <property type="project" value="UniProtKB-ARBA"/>
</dbReference>
<dbReference type="InterPro" id="IPR027268">
    <property type="entry name" value="Peptidase_M4/M1_CTD_sf"/>
</dbReference>
<dbReference type="SUPFAM" id="SSF55486">
    <property type="entry name" value="Metalloproteases ('zincins'), catalytic domain"/>
    <property type="match status" value="1"/>
</dbReference>
<dbReference type="Pfam" id="PF09127">
    <property type="entry name" value="Leuk-A4-hydro_C"/>
    <property type="match status" value="1"/>
</dbReference>
<keyword evidence="9 13" id="KW-0862">Zinc</keyword>
<keyword evidence="8 14" id="KW-0378">Hydrolase</keyword>
<feature type="active site" description="Proton donor" evidence="11">
    <location>
        <position position="380"/>
    </location>
</feature>
<gene>
    <name evidence="18" type="primary">lta4h.L</name>
    <name evidence="16" type="ORF">XELAEV_18017408mg</name>
</gene>
<evidence type="ECO:0000256" key="11">
    <source>
        <dbReference type="PIRSR" id="PIRSR612777-1"/>
    </source>
</evidence>
<evidence type="ECO:0000256" key="10">
    <source>
        <dbReference type="ARBA" id="ARBA00023049"/>
    </source>
</evidence>
<protein>
    <recommendedName>
        <fullName evidence="14">Leukotriene A(4) hydrolase</fullName>
        <shortName evidence="14">LTA-4 hydrolase</shortName>
        <ecNumber evidence="14">3.3.2.6</ecNumber>
    </recommendedName>
</protein>
<evidence type="ECO:0000256" key="5">
    <source>
        <dbReference type="ARBA" id="ARBA00022670"/>
    </source>
</evidence>
<dbReference type="PRINTS" id="PR00756">
    <property type="entry name" value="ALADIPTASE"/>
</dbReference>
<dbReference type="GO" id="GO:0008270">
    <property type="term" value="F:zinc ion binding"/>
    <property type="evidence" value="ECO:0007669"/>
    <property type="project" value="InterPro"/>
</dbReference>
<dbReference type="Pfam" id="PF17900">
    <property type="entry name" value="Peptidase_M1_N"/>
    <property type="match status" value="1"/>
</dbReference>
<dbReference type="FunFam" id="1.25.40.320:FF:000001">
    <property type="entry name" value="Leukotriene A(4) hydrolase"/>
    <property type="match status" value="1"/>
</dbReference>
<comment type="cofactor">
    <cofactor evidence="13 14">
        <name>Zn(2+)</name>
        <dbReference type="ChEBI" id="CHEBI:29105"/>
    </cofactor>
    <text evidence="13 14">Binds 1 zinc ion per subunit.</text>
</comment>
<dbReference type="InterPro" id="IPR014782">
    <property type="entry name" value="Peptidase_M1_dom"/>
</dbReference>
<keyword evidence="4 14" id="KW-0963">Cytoplasm</keyword>
<comment type="pathway">
    <text evidence="2 14">Lipid metabolism; leukotriene B4 biosynthesis.</text>
</comment>
<evidence type="ECO:0000256" key="1">
    <source>
        <dbReference type="ARBA" id="ARBA00004496"/>
    </source>
</evidence>
<feature type="binding site" evidence="12">
    <location>
        <begin position="131"/>
        <end position="133"/>
    </location>
    <ligand>
        <name>a peptide</name>
        <dbReference type="ChEBI" id="CHEBI:60466"/>
    </ligand>
</feature>
<dbReference type="GO" id="GO:0005829">
    <property type="term" value="C:cytosol"/>
    <property type="evidence" value="ECO:0007669"/>
    <property type="project" value="TreeGrafter"/>
</dbReference>
<dbReference type="Xenbase" id="XB-GENE-955982">
    <property type="gene designation" value="lta4h.L"/>
</dbReference>
<evidence type="ECO:0000256" key="6">
    <source>
        <dbReference type="ARBA" id="ARBA00022723"/>
    </source>
</evidence>
<dbReference type="GO" id="GO:0006508">
    <property type="term" value="P:proteolysis"/>
    <property type="evidence" value="ECO:0007669"/>
    <property type="project" value="UniProtKB-KW"/>
</dbReference>
<dbReference type="CTD" id="432332"/>
<dbReference type="GO" id="GO:0019370">
    <property type="term" value="P:leukotriene biosynthetic process"/>
    <property type="evidence" value="ECO:0007669"/>
    <property type="project" value="UniProtKB-KW"/>
</dbReference>
<dbReference type="OrthoDB" id="79562at2759"/>
<accession>A0A974DB43</accession>
<feature type="binding site" evidence="13">
    <location>
        <position position="296"/>
    </location>
    <ligand>
        <name>Zn(2+)</name>
        <dbReference type="ChEBI" id="CHEBI:29105"/>
        <note>catalytic</note>
    </ligand>
</feature>
<dbReference type="InterPro" id="IPR042097">
    <property type="entry name" value="Aminopeptidase_N-like_N_sf"/>
</dbReference>
<dbReference type="SMR" id="A0A974DB43"/>
<evidence type="ECO:0000259" key="15">
    <source>
        <dbReference type="SMART" id="SM01263"/>
    </source>
</evidence>
<dbReference type="Gene3D" id="3.30.2010.30">
    <property type="match status" value="1"/>
</dbReference>
<evidence type="ECO:0000256" key="13">
    <source>
        <dbReference type="PIRSR" id="PIRSR612777-3"/>
    </source>
</evidence>
<reference evidence="17" key="1">
    <citation type="journal article" date="2016" name="Nature">
        <title>Genome evolution in the allotetraploid frog Xenopus laevis.</title>
        <authorList>
            <person name="Session A.M."/>
            <person name="Uno Y."/>
            <person name="Kwon T."/>
            <person name="Chapman J.A."/>
            <person name="Toyoda A."/>
            <person name="Takahashi S."/>
            <person name="Fukui A."/>
            <person name="Hikosaka A."/>
            <person name="Suzuki A."/>
            <person name="Kondo M."/>
            <person name="van Heeringen S.J."/>
            <person name="Quigley I."/>
            <person name="Heinz S."/>
            <person name="Ogino H."/>
            <person name="Ochi H."/>
            <person name="Hellsten U."/>
            <person name="Lyons J.B."/>
            <person name="Simakov O."/>
            <person name="Putnam N."/>
            <person name="Stites J."/>
            <person name="Kuroki Y."/>
            <person name="Tanaka T."/>
            <person name="Michiue T."/>
            <person name="Watanabe M."/>
            <person name="Bogdanovic O."/>
            <person name="Lister R."/>
            <person name="Georgiou G."/>
            <person name="Paranjpe S.S."/>
            <person name="van Kruijsbergen I."/>
            <person name="Shu S."/>
            <person name="Carlson J."/>
            <person name="Kinoshita T."/>
            <person name="Ohta Y."/>
            <person name="Mawaribuchi S."/>
            <person name="Jenkins J."/>
            <person name="Grimwood J."/>
            <person name="Schmutz J."/>
            <person name="Mitros T."/>
            <person name="Mozaffari S.V."/>
            <person name="Suzuki Y."/>
            <person name="Haramoto Y."/>
            <person name="Yamamoto T.S."/>
            <person name="Takagi C."/>
            <person name="Heald R."/>
            <person name="Miller K."/>
            <person name="Haudenschild C."/>
            <person name="Kitzman J."/>
            <person name="Nakayama T."/>
            <person name="Izutsu Y."/>
            <person name="Robert J."/>
            <person name="Fortriede J."/>
            <person name="Burns K."/>
            <person name="Lotay V."/>
            <person name="Karimi K."/>
            <person name="Yasuoka Y."/>
            <person name="Dichmann D.S."/>
            <person name="Flajnik M.F."/>
            <person name="Houston D.W."/>
            <person name="Shendure J."/>
            <person name="DuPasquier L."/>
            <person name="Vize P.D."/>
            <person name="Zorn A.M."/>
            <person name="Ito M."/>
            <person name="Marcotte E.M."/>
            <person name="Wallingford J.B."/>
            <person name="Ito Y."/>
            <person name="Asashima M."/>
            <person name="Ueno N."/>
            <person name="Matsuda Y."/>
            <person name="Veenstra G.J."/>
            <person name="Fujiyama A."/>
            <person name="Harland R.M."/>
            <person name="Taira M."/>
            <person name="Rokhsar D.S."/>
        </authorList>
    </citation>
    <scope>NUCLEOTIDE SEQUENCE [LARGE SCALE GENOMIC DNA]</scope>
    <source>
        <strain evidence="17">J</strain>
    </source>
</reference>
<comment type="similarity">
    <text evidence="3 14">Belongs to the peptidase M1 family.</text>
</comment>
<dbReference type="CDD" id="cd09599">
    <property type="entry name" value="M1_LTA4H"/>
    <property type="match status" value="1"/>
</dbReference>
<dbReference type="GO" id="GO:0043171">
    <property type="term" value="P:peptide catabolic process"/>
    <property type="evidence" value="ECO:0007669"/>
    <property type="project" value="TreeGrafter"/>
</dbReference>
<dbReference type="EMBL" id="CM004470">
    <property type="protein sequence ID" value="OCT88779.1"/>
    <property type="molecule type" value="Genomic_DNA"/>
</dbReference>
<dbReference type="InterPro" id="IPR001930">
    <property type="entry name" value="Peptidase_M1"/>
</dbReference>
<evidence type="ECO:0000313" key="16">
    <source>
        <dbReference type="EMBL" id="OCT88779.1"/>
    </source>
</evidence>
<name>A0A974DB43_XENLA</name>
<evidence type="ECO:0000313" key="17">
    <source>
        <dbReference type="Proteomes" id="UP000694892"/>
    </source>
</evidence>
<comment type="catalytic activity">
    <reaction evidence="14">
        <text>leukotriene A4 + H2O = leukotriene B4</text>
        <dbReference type="Rhea" id="RHEA:22324"/>
        <dbReference type="ChEBI" id="CHEBI:15377"/>
        <dbReference type="ChEBI" id="CHEBI:57461"/>
        <dbReference type="ChEBI" id="CHEBI:57463"/>
        <dbReference type="EC" id="3.3.2.6"/>
    </reaction>
</comment>
<dbReference type="FunFam" id="2.60.40.1730:FF:000004">
    <property type="entry name" value="Leukotriene A(4) hydrolase"/>
    <property type="match status" value="1"/>
</dbReference>
<evidence type="ECO:0000256" key="9">
    <source>
        <dbReference type="ARBA" id="ARBA00022833"/>
    </source>
</evidence>
<organism evidence="16 17">
    <name type="scientific">Xenopus laevis</name>
    <name type="common">African clawed frog</name>
    <dbReference type="NCBI Taxonomy" id="8355"/>
    <lineage>
        <taxon>Eukaryota</taxon>
        <taxon>Metazoa</taxon>
        <taxon>Chordata</taxon>
        <taxon>Craniata</taxon>
        <taxon>Vertebrata</taxon>
        <taxon>Euteleostomi</taxon>
        <taxon>Amphibia</taxon>
        <taxon>Batrachia</taxon>
        <taxon>Anura</taxon>
        <taxon>Pipoidea</taxon>
        <taxon>Pipidae</taxon>
        <taxon>Xenopodinae</taxon>
        <taxon>Xenopus</taxon>
        <taxon>Xenopus</taxon>
    </lineage>
</organism>
<feature type="binding site" evidence="12">
    <location>
        <begin position="560"/>
        <end position="562"/>
    </location>
    <ligand>
        <name>a peptide</name>
        <dbReference type="ChEBI" id="CHEBI:60466"/>
    </ligand>
</feature>
<dbReference type="AGR" id="Xenbase:XB-GENE-955982"/>
<dbReference type="OMA" id="CTALQWM"/>
<dbReference type="Gene3D" id="1.10.390.10">
    <property type="entry name" value="Neutral Protease Domain 2"/>
    <property type="match status" value="1"/>
</dbReference>